<dbReference type="RefSeq" id="WP_189583360.1">
    <property type="nucleotide sequence ID" value="NZ_BMYV01000001.1"/>
</dbReference>
<gene>
    <name evidence="2" type="ORF">GCM10011309_14470</name>
</gene>
<feature type="signal peptide" evidence="1">
    <location>
        <begin position="1"/>
        <end position="25"/>
    </location>
</feature>
<evidence type="ECO:0000256" key="1">
    <source>
        <dbReference type="SAM" id="SignalP"/>
    </source>
</evidence>
<dbReference type="EMBL" id="BMYV01000001">
    <property type="protein sequence ID" value="GGX65313.1"/>
    <property type="molecule type" value="Genomic_DNA"/>
</dbReference>
<protein>
    <submittedName>
        <fullName evidence="2">Uncharacterized protein</fullName>
    </submittedName>
</protein>
<evidence type="ECO:0000313" key="2">
    <source>
        <dbReference type="EMBL" id="GGX65313.1"/>
    </source>
</evidence>
<dbReference type="AlphaFoldDB" id="A0A918KJ34"/>
<evidence type="ECO:0000313" key="3">
    <source>
        <dbReference type="Proteomes" id="UP000600865"/>
    </source>
</evidence>
<comment type="caution">
    <text evidence="2">The sequence shown here is derived from an EMBL/GenBank/DDBJ whole genome shotgun (WGS) entry which is preliminary data.</text>
</comment>
<reference evidence="2 3" key="1">
    <citation type="journal article" date="2014" name="Int. J. Syst. Evol. Microbiol.">
        <title>Complete genome sequence of Corynebacterium casei LMG S-19264T (=DSM 44701T), isolated from a smear-ripened cheese.</title>
        <authorList>
            <consortium name="US DOE Joint Genome Institute (JGI-PGF)"/>
            <person name="Walter F."/>
            <person name="Albersmeier A."/>
            <person name="Kalinowski J."/>
            <person name="Ruckert C."/>
        </authorList>
    </citation>
    <scope>NUCLEOTIDE SEQUENCE [LARGE SCALE GENOMIC DNA]</scope>
    <source>
        <strain evidence="2 3">KCTC 23968</strain>
    </source>
</reference>
<organism evidence="2 3">
    <name type="scientific">Litorimonas cladophorae</name>
    <dbReference type="NCBI Taxonomy" id="1220491"/>
    <lineage>
        <taxon>Bacteria</taxon>
        <taxon>Pseudomonadati</taxon>
        <taxon>Pseudomonadota</taxon>
        <taxon>Alphaproteobacteria</taxon>
        <taxon>Maricaulales</taxon>
        <taxon>Robiginitomaculaceae</taxon>
    </lineage>
</organism>
<sequence length="182" mass="19215">MSRLFSFKVCAAVVTALALPCVASAQSYDSAAFAQHDGLEVQASVTFKIPLGSTDRRRMLHQPRLGFGLSLAKNDFDSPMGPLGTDRLTILDVGAYGFRTPSLQLSGQEIYGSTFVVLNADETDGEINTDADDAGGSDTGLILIAGAAVVASLGTIVLINEAADDFNDCFLVFTDVPDKCRD</sequence>
<keyword evidence="3" id="KW-1185">Reference proteome</keyword>
<accession>A0A918KJ34</accession>
<dbReference type="Proteomes" id="UP000600865">
    <property type="component" value="Unassembled WGS sequence"/>
</dbReference>
<proteinExistence type="predicted"/>
<feature type="chain" id="PRO_5037390729" evidence="1">
    <location>
        <begin position="26"/>
        <end position="182"/>
    </location>
</feature>
<name>A0A918KJ34_9PROT</name>
<keyword evidence="1" id="KW-0732">Signal</keyword>